<dbReference type="InterPro" id="IPR045857">
    <property type="entry name" value="O16G_dom_2"/>
</dbReference>
<dbReference type="PANTHER" id="PTHR10357:SF179">
    <property type="entry name" value="NEUTRAL AND BASIC AMINO ACID TRANSPORT PROTEIN RBAT"/>
    <property type="match status" value="1"/>
</dbReference>
<dbReference type="Gene3D" id="3.90.400.10">
    <property type="entry name" value="Oligo-1,6-glucosidase, Domain 2"/>
    <property type="match status" value="1"/>
</dbReference>
<sequence>MNSHLNGVVNMKENWWQKTVVYQIYPRSFMDANGDGVGDLQGIISKLDYLEKLGIGAIWLSPVYQSPMDDNGYDISDYQAIADVFGTMSDMDELLLEAKKRNIQIVMDLVVNHTSDEHKWFVEARKSKDNAYRDYYIWADEPNGLQSTFSGSAWEFDEESGEYFLHLFSKRQPDLNWENPQVHQEVYDMMNFCIDKGIGGFRMDVIDLIGKEIDQEITGNGPKLHEYLHEMNQATFGQKNLLTVGETWGATPEIAELYSDPKRQELSMVFQFEHITNAYLDEGEKWDKKEFSVSKLKEILAKWQALEKGWNSLFWNNHDLPRIVSNWGNDGKYRLKSAKAFAILVHLMKGTPYIYQGEELGMTNYPFESIEEVNDIESRNMFAERLAAGHSENEIMDSIRRVGRDNARTPMQWTAGENAGFTDGKPWLAVNPNHGEINAEQAMSDADSVFYTYQKLIELRKQHDWVIYGDFKLIDYEADVFAYLRTYKGKKYLVVANLSDEENQFKTGFVCRDLLIHNENFLPELSQIKLKAWEAFACEVE</sequence>
<organism evidence="12 13">
    <name type="scientific">Lactococcus lactis subsp. hordniae</name>
    <dbReference type="NCBI Taxonomy" id="203404"/>
    <lineage>
        <taxon>Bacteria</taxon>
        <taxon>Bacillati</taxon>
        <taxon>Bacillota</taxon>
        <taxon>Bacilli</taxon>
        <taxon>Lactobacillales</taxon>
        <taxon>Streptococcaceae</taxon>
        <taxon>Lactococcus</taxon>
    </lineage>
</organism>
<dbReference type="InterPro" id="IPR017853">
    <property type="entry name" value="GH"/>
</dbReference>
<name>A0A5M9Q4L5_LACLH</name>
<dbReference type="InterPro" id="IPR013780">
    <property type="entry name" value="Glyco_hydro_b"/>
</dbReference>
<evidence type="ECO:0000256" key="1">
    <source>
        <dbReference type="ARBA" id="ARBA00008061"/>
    </source>
</evidence>
<evidence type="ECO:0000256" key="5">
    <source>
        <dbReference type="ARBA" id="ARBA00058853"/>
    </source>
</evidence>
<comment type="caution">
    <text evidence="12">The sequence shown here is derived from an EMBL/GenBank/DDBJ whole genome shotgun (WGS) entry which is preliminary data.</text>
</comment>
<dbReference type="EC" id="3.2.1.70" evidence="6"/>
<comment type="function">
    <text evidence="5">The physiological substrates may be short isomaltosaccharides.</text>
</comment>
<evidence type="ECO:0000259" key="11">
    <source>
        <dbReference type="SMART" id="SM00642"/>
    </source>
</evidence>
<comment type="catalytic activity">
    <reaction evidence="4">
        <text>Hydrolysis of (1-&gt;6)-alpha-D-glucosidic linkages in (1-&gt;6)-alpha-D-glucans and derived oligosaccharides.</text>
        <dbReference type="EC" id="3.2.1.70"/>
    </reaction>
</comment>
<evidence type="ECO:0000256" key="2">
    <source>
        <dbReference type="ARBA" id="ARBA00022801"/>
    </source>
</evidence>
<dbReference type="Proteomes" id="UP000325203">
    <property type="component" value="Unassembled WGS sequence"/>
</dbReference>
<dbReference type="Gene3D" id="2.60.40.1180">
    <property type="entry name" value="Golgi alpha-mannosidase II"/>
    <property type="match status" value="1"/>
</dbReference>
<keyword evidence="2" id="KW-0378">Hydrolase</keyword>
<evidence type="ECO:0000313" key="12">
    <source>
        <dbReference type="EMBL" id="KAA8702212.1"/>
    </source>
</evidence>
<dbReference type="CDD" id="cd11333">
    <property type="entry name" value="AmyAc_SI_OligoGlu_DGase"/>
    <property type="match status" value="1"/>
</dbReference>
<gene>
    <name evidence="12" type="ORF">F4V48_07570</name>
</gene>
<dbReference type="FunFam" id="3.20.20.80:FF:000064">
    <property type="entry name" value="Oligo-1,6-glucosidase"/>
    <property type="match status" value="2"/>
</dbReference>
<evidence type="ECO:0000256" key="10">
    <source>
        <dbReference type="ARBA" id="ARBA00082008"/>
    </source>
</evidence>
<reference evidence="12 13" key="1">
    <citation type="submission" date="2019-09" db="EMBL/GenBank/DDBJ databases">
        <title>Draft genome sequence of various Type strains from the CCUG.</title>
        <authorList>
            <person name="Pineiro-Iglesias B."/>
            <person name="Tunovic T."/>
            <person name="Unosson C."/>
            <person name="Inganas E."/>
            <person name="Ohlen M."/>
            <person name="Cardew S."/>
            <person name="Jensie-Markopoulos S."/>
            <person name="Salva-Serra F."/>
            <person name="Jaen-Luchoro D."/>
            <person name="Karlsson R."/>
            <person name="Svensson-Stadler L."/>
            <person name="Chun J."/>
            <person name="Moore E."/>
        </authorList>
    </citation>
    <scope>NUCLEOTIDE SEQUENCE [LARGE SCALE GENOMIC DNA]</scope>
    <source>
        <strain evidence="12 13">CCUG 32210T</strain>
    </source>
</reference>
<comment type="similarity">
    <text evidence="1">Belongs to the glycosyl hydrolase 13 family.</text>
</comment>
<evidence type="ECO:0000313" key="13">
    <source>
        <dbReference type="Proteomes" id="UP000325203"/>
    </source>
</evidence>
<dbReference type="FunFam" id="3.90.400.10:FF:000002">
    <property type="entry name" value="Sucrose isomerase"/>
    <property type="match status" value="1"/>
</dbReference>
<dbReference type="GO" id="GO:0004556">
    <property type="term" value="F:alpha-amylase activity"/>
    <property type="evidence" value="ECO:0007669"/>
    <property type="project" value="TreeGrafter"/>
</dbReference>
<dbReference type="EMBL" id="VXKC01000015">
    <property type="protein sequence ID" value="KAA8702212.1"/>
    <property type="molecule type" value="Genomic_DNA"/>
</dbReference>
<keyword evidence="3" id="KW-0326">Glycosidase</keyword>
<evidence type="ECO:0000256" key="9">
    <source>
        <dbReference type="ARBA" id="ARBA00081848"/>
    </source>
</evidence>
<evidence type="ECO:0000256" key="3">
    <source>
        <dbReference type="ARBA" id="ARBA00023295"/>
    </source>
</evidence>
<dbReference type="InterPro" id="IPR006047">
    <property type="entry name" value="GH13_cat_dom"/>
</dbReference>
<dbReference type="GO" id="GO:0043896">
    <property type="term" value="F:glucan 1,6-alpha-glucosidase activity"/>
    <property type="evidence" value="ECO:0007669"/>
    <property type="project" value="UniProtKB-EC"/>
</dbReference>
<evidence type="ECO:0000256" key="4">
    <source>
        <dbReference type="ARBA" id="ARBA00050879"/>
    </source>
</evidence>
<dbReference type="SUPFAM" id="SSF51011">
    <property type="entry name" value="Glycosyl hydrolase domain"/>
    <property type="match status" value="1"/>
</dbReference>
<accession>A0A5M9Q4L5</accession>
<dbReference type="Gene3D" id="3.20.20.80">
    <property type="entry name" value="Glycosidases"/>
    <property type="match status" value="1"/>
</dbReference>
<dbReference type="SUPFAM" id="SSF51445">
    <property type="entry name" value="(Trans)glycosidases"/>
    <property type="match status" value="1"/>
</dbReference>
<dbReference type="SMART" id="SM00642">
    <property type="entry name" value="Aamy"/>
    <property type="match status" value="1"/>
</dbReference>
<dbReference type="GO" id="GO:0009313">
    <property type="term" value="P:oligosaccharide catabolic process"/>
    <property type="evidence" value="ECO:0007669"/>
    <property type="project" value="TreeGrafter"/>
</dbReference>
<protein>
    <recommendedName>
        <fullName evidence="7">Glucan 1,6-alpha-glucosidase</fullName>
        <ecNumber evidence="6">3.2.1.70</ecNumber>
    </recommendedName>
    <alternativeName>
        <fullName evidence="9">Dextran glucosidase</fullName>
    </alternativeName>
    <alternativeName>
        <fullName evidence="10">Exo-1,6-alpha-glucosidase</fullName>
    </alternativeName>
    <alternativeName>
        <fullName evidence="8">Glucodextranase</fullName>
    </alternativeName>
</protein>
<evidence type="ECO:0000256" key="7">
    <source>
        <dbReference type="ARBA" id="ARBA00070448"/>
    </source>
</evidence>
<feature type="domain" description="Glycosyl hydrolase family 13 catalytic" evidence="11">
    <location>
        <begin position="23"/>
        <end position="408"/>
    </location>
</feature>
<dbReference type="NCBIfam" id="NF008183">
    <property type="entry name" value="PRK10933.1"/>
    <property type="match status" value="1"/>
</dbReference>
<dbReference type="PANTHER" id="PTHR10357">
    <property type="entry name" value="ALPHA-AMYLASE FAMILY MEMBER"/>
    <property type="match status" value="1"/>
</dbReference>
<dbReference type="Pfam" id="PF00128">
    <property type="entry name" value="Alpha-amylase"/>
    <property type="match status" value="1"/>
</dbReference>
<proteinExistence type="inferred from homology"/>
<evidence type="ECO:0000256" key="6">
    <source>
        <dbReference type="ARBA" id="ARBA00066532"/>
    </source>
</evidence>
<evidence type="ECO:0000256" key="8">
    <source>
        <dbReference type="ARBA" id="ARBA00078103"/>
    </source>
</evidence>
<dbReference type="AlphaFoldDB" id="A0A5M9Q4L5"/>